<evidence type="ECO:0000313" key="1">
    <source>
        <dbReference type="EMBL" id="SPF33098.1"/>
    </source>
</evidence>
<name>A0A2U3K0F7_9BACT</name>
<protein>
    <submittedName>
        <fullName evidence="1">Uncharacterized protein</fullName>
    </submittedName>
</protein>
<dbReference type="AlphaFoldDB" id="A0A2U3K0F7"/>
<organism evidence="1 2">
    <name type="scientific">Candidatus Sulfotelmatobacter kueseliae</name>
    <dbReference type="NCBI Taxonomy" id="2042962"/>
    <lineage>
        <taxon>Bacteria</taxon>
        <taxon>Pseudomonadati</taxon>
        <taxon>Acidobacteriota</taxon>
        <taxon>Terriglobia</taxon>
        <taxon>Terriglobales</taxon>
        <taxon>Candidatus Korobacteraceae</taxon>
        <taxon>Candidatus Sulfotelmatobacter</taxon>
    </lineage>
</organism>
<reference evidence="2" key="1">
    <citation type="submission" date="2018-02" db="EMBL/GenBank/DDBJ databases">
        <authorList>
            <person name="Hausmann B."/>
        </authorList>
    </citation>
    <scope>NUCLEOTIDE SEQUENCE [LARGE SCALE GENOMIC DNA]</scope>
    <source>
        <strain evidence="2">Peat soil MAG SbA1</strain>
    </source>
</reference>
<gene>
    <name evidence="1" type="ORF">SBA1_1140010</name>
</gene>
<dbReference type="EMBL" id="OMOD01000018">
    <property type="protein sequence ID" value="SPF33098.1"/>
    <property type="molecule type" value="Genomic_DNA"/>
</dbReference>
<sequence length="56" mass="6271">MKKEVLGAKWWIIADPERILISLSSNGCPIEKLSHLATLKMRDPGLILYSQQTYGG</sequence>
<evidence type="ECO:0000313" key="2">
    <source>
        <dbReference type="Proteomes" id="UP000238701"/>
    </source>
</evidence>
<dbReference type="Proteomes" id="UP000238701">
    <property type="component" value="Unassembled WGS sequence"/>
</dbReference>
<proteinExistence type="predicted"/>
<accession>A0A2U3K0F7</accession>